<feature type="compositionally biased region" description="Low complexity" evidence="1">
    <location>
        <begin position="362"/>
        <end position="371"/>
    </location>
</feature>
<accession>A0ABR1J1T8</accession>
<organism evidence="3 4">
    <name type="scientific">Marasmiellus scandens</name>
    <dbReference type="NCBI Taxonomy" id="2682957"/>
    <lineage>
        <taxon>Eukaryota</taxon>
        <taxon>Fungi</taxon>
        <taxon>Dikarya</taxon>
        <taxon>Basidiomycota</taxon>
        <taxon>Agaricomycotina</taxon>
        <taxon>Agaricomycetes</taxon>
        <taxon>Agaricomycetidae</taxon>
        <taxon>Agaricales</taxon>
        <taxon>Marasmiineae</taxon>
        <taxon>Omphalotaceae</taxon>
        <taxon>Marasmiellus</taxon>
    </lineage>
</organism>
<feature type="compositionally biased region" description="Polar residues" evidence="1">
    <location>
        <begin position="206"/>
        <end position="235"/>
    </location>
</feature>
<keyword evidence="4" id="KW-1185">Reference proteome</keyword>
<gene>
    <name evidence="3" type="ORF">VKT23_013805</name>
</gene>
<feature type="compositionally biased region" description="Polar residues" evidence="1">
    <location>
        <begin position="313"/>
        <end position="323"/>
    </location>
</feature>
<feature type="compositionally biased region" description="Polar residues" evidence="1">
    <location>
        <begin position="155"/>
        <end position="189"/>
    </location>
</feature>
<evidence type="ECO:0000313" key="3">
    <source>
        <dbReference type="EMBL" id="KAK7448048.1"/>
    </source>
</evidence>
<evidence type="ECO:0000259" key="2">
    <source>
        <dbReference type="Pfam" id="PF20415"/>
    </source>
</evidence>
<feature type="region of interest" description="Disordered" evidence="1">
    <location>
        <begin position="398"/>
        <end position="616"/>
    </location>
</feature>
<feature type="compositionally biased region" description="Low complexity" evidence="1">
    <location>
        <begin position="301"/>
        <end position="312"/>
    </location>
</feature>
<proteinExistence type="predicted"/>
<sequence>MNSPNDHSRLQANVPASQHIRTWPVRIASWMRQQCLDHYSSMTTQEVVQQFKNYLDQWFTIIDGADGLSKEARQHQNILDAARRIMSSYWGPDYRGPLAPPSVEHFSEEFLLHASTVADFVFFRAMFNPALSMDASQNTAGLGAQPNHRVPVTNPDPTNSLPTSPLPNNDPAQNVPTSDPRGTSTSNVPSPLPFLSSYAGPLPQIPSMTPGTFTDPQTHFQGNSYQRSTLPSAATTPHFDPVSIGLNTPATWDSSIGYSPFPNIRNFGVPDPNLLFGDPFADRRHGTTNPNLGTGSPFNVGGRRASPSGSASDPMSNTANSGTRVDGNISHRDFANAQIPAQGAGTNTRSPRASPDTRARARGTPPAANPGQFPAPPAPAYGNHIGNIRQASGYVPVDNVGVQGTHVNPPNPNNSPGRQSSPTAGPSNSTSARRPVTPYSNGTNANAQPSTTQPDPFDPYSAYRNVPDDVPTPFPRLDRQGRHGSRPVGTAPYTPPPTPPNGNPGSRGGSPRGNGTSQSTSRTHAGRGHASPGSSTRPDGTASSGFNIAGVDGGTSGNSYGNSGNGGGDGSAFVPPDPFGSNSVGGGVGGPGNNGNDQQPSSPLTPPRLLWLPSSHPPNHPIPYTQCFPQGLILPNVLLTPNPDTRFPGPAWEPGIWPPIPLGHPVAIRVHHHLLPNPVELSLPVLQWDITQAPEKARVLTGKSLLVKPYIGEPAVVCGDAVEEHKIHKIWIESDDYTLAWWMKNQWGPLIISKEQGKELTVWDVLEGIYQYLAKPLTHWDYEKVVQSNARIPATYSPGTVQQLDSRMMSNNLGRLKISAQRRMKDLGSLDIPGSAWKGQWARDVPLPDGVPYANQIPMLSYDFRRSDVLGSTRKFVGLRPMVQNDGTWALFLGLAPGGMVKV</sequence>
<dbReference type="Pfam" id="PF20415">
    <property type="entry name" value="DUF6699"/>
    <property type="match status" value="1"/>
</dbReference>
<feature type="region of interest" description="Disordered" evidence="1">
    <location>
        <begin position="284"/>
        <end position="386"/>
    </location>
</feature>
<evidence type="ECO:0000313" key="4">
    <source>
        <dbReference type="Proteomes" id="UP001498398"/>
    </source>
</evidence>
<feature type="compositionally biased region" description="Pro residues" evidence="1">
    <location>
        <begin position="493"/>
        <end position="502"/>
    </location>
</feature>
<feature type="region of interest" description="Disordered" evidence="1">
    <location>
        <begin position="138"/>
        <end position="236"/>
    </location>
</feature>
<name>A0ABR1J1T8_9AGAR</name>
<dbReference type="EMBL" id="JBANRG010000039">
    <property type="protein sequence ID" value="KAK7448048.1"/>
    <property type="molecule type" value="Genomic_DNA"/>
</dbReference>
<dbReference type="InterPro" id="IPR046522">
    <property type="entry name" value="DUF6699"/>
</dbReference>
<comment type="caution">
    <text evidence="3">The sequence shown here is derived from an EMBL/GenBank/DDBJ whole genome shotgun (WGS) entry which is preliminary data.</text>
</comment>
<dbReference type="Proteomes" id="UP001498398">
    <property type="component" value="Unassembled WGS sequence"/>
</dbReference>
<reference evidence="3 4" key="1">
    <citation type="submission" date="2024-01" db="EMBL/GenBank/DDBJ databases">
        <title>A draft genome for the cacao thread blight pathogen Marasmiellus scandens.</title>
        <authorList>
            <person name="Baruah I.K."/>
            <person name="Leung J."/>
            <person name="Bukari Y."/>
            <person name="Amoako-Attah I."/>
            <person name="Meinhardt L.W."/>
            <person name="Bailey B.A."/>
            <person name="Cohen S.P."/>
        </authorList>
    </citation>
    <scope>NUCLEOTIDE SEQUENCE [LARGE SCALE GENOMIC DNA]</scope>
    <source>
        <strain evidence="3 4">GH-19</strain>
    </source>
</reference>
<protein>
    <recommendedName>
        <fullName evidence="2">DUF6699 domain-containing protein</fullName>
    </recommendedName>
</protein>
<feature type="compositionally biased region" description="Gly residues" evidence="1">
    <location>
        <begin position="583"/>
        <end position="593"/>
    </location>
</feature>
<feature type="compositionally biased region" description="Polar residues" evidence="1">
    <location>
        <begin position="414"/>
        <end position="454"/>
    </location>
</feature>
<feature type="domain" description="DUF6699" evidence="2">
    <location>
        <begin position="686"/>
        <end position="796"/>
    </location>
</feature>
<feature type="compositionally biased region" description="Polar residues" evidence="1">
    <location>
        <begin position="287"/>
        <end position="297"/>
    </location>
</feature>
<evidence type="ECO:0000256" key="1">
    <source>
        <dbReference type="SAM" id="MobiDB-lite"/>
    </source>
</evidence>
<feature type="compositionally biased region" description="Polar residues" evidence="1">
    <location>
        <begin position="532"/>
        <end position="546"/>
    </location>
</feature>